<dbReference type="AlphaFoldDB" id="A0A0B6Y0N7"/>
<reference evidence="1" key="1">
    <citation type="submission" date="2014-12" db="EMBL/GenBank/DDBJ databases">
        <title>Insight into the proteome of Arion vulgaris.</title>
        <authorList>
            <person name="Aradska J."/>
            <person name="Bulat T."/>
            <person name="Smidak R."/>
            <person name="Sarate P."/>
            <person name="Gangsoo J."/>
            <person name="Sialana F."/>
            <person name="Bilban M."/>
            <person name="Lubec G."/>
        </authorList>
    </citation>
    <scope>NUCLEOTIDE SEQUENCE</scope>
    <source>
        <tissue evidence="1">Skin</tissue>
    </source>
</reference>
<accession>A0A0B6Y0N7</accession>
<feature type="non-terminal residue" evidence="1">
    <location>
        <position position="70"/>
    </location>
</feature>
<proteinExistence type="predicted"/>
<sequence>VEKTIDTKIEIDQISDGIIEDTREIGNALDKIDEISKIDAALVKAVQETKENFTVLDKIIDETVKKKIQD</sequence>
<gene>
    <name evidence="1" type="primary">ORF9066</name>
</gene>
<name>A0A0B6Y0N7_9EUPU</name>
<organism evidence="1">
    <name type="scientific">Arion vulgaris</name>
    <dbReference type="NCBI Taxonomy" id="1028688"/>
    <lineage>
        <taxon>Eukaryota</taxon>
        <taxon>Metazoa</taxon>
        <taxon>Spiralia</taxon>
        <taxon>Lophotrochozoa</taxon>
        <taxon>Mollusca</taxon>
        <taxon>Gastropoda</taxon>
        <taxon>Heterobranchia</taxon>
        <taxon>Euthyneura</taxon>
        <taxon>Panpulmonata</taxon>
        <taxon>Eupulmonata</taxon>
        <taxon>Stylommatophora</taxon>
        <taxon>Helicina</taxon>
        <taxon>Arionoidea</taxon>
        <taxon>Arionidae</taxon>
        <taxon>Arion</taxon>
    </lineage>
</organism>
<evidence type="ECO:0000313" key="1">
    <source>
        <dbReference type="EMBL" id="CEK49857.1"/>
    </source>
</evidence>
<feature type="non-terminal residue" evidence="1">
    <location>
        <position position="1"/>
    </location>
</feature>
<protein>
    <submittedName>
        <fullName evidence="1">Uncharacterized protein</fullName>
    </submittedName>
</protein>
<dbReference type="EMBL" id="HACG01002992">
    <property type="protein sequence ID" value="CEK49857.1"/>
    <property type="molecule type" value="Transcribed_RNA"/>
</dbReference>